<dbReference type="RefSeq" id="WP_111196924.1">
    <property type="nucleotide sequence ID" value="NZ_QKVK01000002.1"/>
</dbReference>
<dbReference type="Gene3D" id="3.90.226.10">
    <property type="entry name" value="2-enoyl-CoA Hydratase, Chain A, domain 1"/>
    <property type="match status" value="1"/>
</dbReference>
<dbReference type="InterPro" id="IPR014748">
    <property type="entry name" value="Enoyl-CoA_hydra_C"/>
</dbReference>
<dbReference type="GO" id="GO:0006635">
    <property type="term" value="P:fatty acid beta-oxidation"/>
    <property type="evidence" value="ECO:0007669"/>
    <property type="project" value="TreeGrafter"/>
</dbReference>
<dbReference type="PANTHER" id="PTHR11941">
    <property type="entry name" value="ENOYL-COA HYDRATASE-RELATED"/>
    <property type="match status" value="1"/>
</dbReference>
<dbReference type="PROSITE" id="PS00166">
    <property type="entry name" value="ENOYL_COA_HYDRATASE"/>
    <property type="match status" value="1"/>
</dbReference>
<dbReference type="SUPFAM" id="SSF52096">
    <property type="entry name" value="ClpP/crotonase"/>
    <property type="match status" value="1"/>
</dbReference>
<evidence type="ECO:0000256" key="3">
    <source>
        <dbReference type="RuleBase" id="RU003707"/>
    </source>
</evidence>
<gene>
    <name evidence="4" type="ORF">DK847_06255</name>
</gene>
<comment type="caution">
    <text evidence="4">The sequence shown here is derived from an EMBL/GenBank/DDBJ whole genome shotgun (WGS) entry which is preliminary data.</text>
</comment>
<dbReference type="Proteomes" id="UP000248795">
    <property type="component" value="Unassembled WGS sequence"/>
</dbReference>
<dbReference type="FunFam" id="1.10.12.10:FF:000001">
    <property type="entry name" value="Probable enoyl-CoA hydratase, mitochondrial"/>
    <property type="match status" value="1"/>
</dbReference>
<accession>A0A2W2BCS2</accession>
<comment type="similarity">
    <text evidence="1 3">Belongs to the enoyl-CoA hydratase/isomerase family.</text>
</comment>
<dbReference type="GO" id="GO:0016836">
    <property type="term" value="F:hydro-lyase activity"/>
    <property type="evidence" value="ECO:0007669"/>
    <property type="project" value="UniProtKB-ARBA"/>
</dbReference>
<reference evidence="5" key="1">
    <citation type="submission" date="2018-06" db="EMBL/GenBank/DDBJ databases">
        <title>Aestuariibacter litoralis strain KCTC 52945T.</title>
        <authorList>
            <person name="Li X."/>
            <person name="Salam N."/>
            <person name="Li J.-L."/>
            <person name="Chen Y.-M."/>
            <person name="Yang Z.-W."/>
            <person name="Zhang L.-Y."/>
            <person name="Han M.-X."/>
            <person name="Xiao M."/>
            <person name="Li W.-J."/>
        </authorList>
    </citation>
    <scope>NUCLEOTIDE SEQUENCE [LARGE SCALE GENOMIC DNA]</scope>
    <source>
        <strain evidence="5">KCTC 52945</strain>
    </source>
</reference>
<dbReference type="CDD" id="cd06558">
    <property type="entry name" value="crotonase-like"/>
    <property type="match status" value="1"/>
</dbReference>
<protein>
    <submittedName>
        <fullName evidence="4">2,3-dehydroadipyl-CoA hydratase</fullName>
    </submittedName>
</protein>
<evidence type="ECO:0000256" key="1">
    <source>
        <dbReference type="ARBA" id="ARBA00005254"/>
    </source>
</evidence>
<evidence type="ECO:0000313" key="4">
    <source>
        <dbReference type="EMBL" id="PZF78024.1"/>
    </source>
</evidence>
<organism evidence="4 5">
    <name type="scientific">Aestuariivirga litoralis</name>
    <dbReference type="NCBI Taxonomy" id="2650924"/>
    <lineage>
        <taxon>Bacteria</taxon>
        <taxon>Pseudomonadati</taxon>
        <taxon>Pseudomonadota</taxon>
        <taxon>Alphaproteobacteria</taxon>
        <taxon>Hyphomicrobiales</taxon>
        <taxon>Aestuariivirgaceae</taxon>
        <taxon>Aestuariivirga</taxon>
    </lineage>
</organism>
<dbReference type="PANTHER" id="PTHR11941:SF54">
    <property type="entry name" value="ENOYL-COA HYDRATASE, MITOCHONDRIAL"/>
    <property type="match status" value="1"/>
</dbReference>
<dbReference type="EMBL" id="QKVK01000002">
    <property type="protein sequence ID" value="PZF78024.1"/>
    <property type="molecule type" value="Genomic_DNA"/>
</dbReference>
<dbReference type="AlphaFoldDB" id="A0A2W2BCS2"/>
<sequence>MDTLLIDRHDGWLRLTLNRPAARNALNTELLGQLAAALMGAAVNSSCRAVLLCGAEGNFAAGADIGEIEHKTRAEGAADPRKAHWQTIRDFRKPLIAAVDGFALGGGFELALMADLVIAGETARFGLPETSLGLIPGAGGGQRLLSLVGRARASRMVLTGEIIDAATAEAWGIAAWRCEGSAIPEGEKLAAKLAARAPLALQAAKRALVDGDDDPKALTLERSLFEKLLDSADKTEGIAAFREKRKPEFRGQ</sequence>
<dbReference type="Pfam" id="PF00378">
    <property type="entry name" value="ECH_1"/>
    <property type="match status" value="1"/>
</dbReference>
<evidence type="ECO:0000313" key="5">
    <source>
        <dbReference type="Proteomes" id="UP000248795"/>
    </source>
</evidence>
<dbReference type="InterPro" id="IPR001753">
    <property type="entry name" value="Enoyl-CoA_hydra/iso"/>
</dbReference>
<dbReference type="InterPro" id="IPR018376">
    <property type="entry name" value="Enoyl-CoA_hyd/isom_CS"/>
</dbReference>
<proteinExistence type="inferred from homology"/>
<name>A0A2W2BCS2_9HYPH</name>
<dbReference type="Gene3D" id="1.10.12.10">
    <property type="entry name" value="Lyase 2-enoyl-coa Hydratase, Chain A, domain 2"/>
    <property type="match status" value="1"/>
</dbReference>
<dbReference type="InterPro" id="IPR029045">
    <property type="entry name" value="ClpP/crotonase-like_dom_sf"/>
</dbReference>
<keyword evidence="5" id="KW-1185">Reference proteome</keyword>
<evidence type="ECO:0000256" key="2">
    <source>
        <dbReference type="ARBA" id="ARBA00023239"/>
    </source>
</evidence>
<keyword evidence="2" id="KW-0456">Lyase</keyword>